<feature type="domain" description="Flavin reductase like" evidence="3">
    <location>
        <begin position="12"/>
        <end position="155"/>
    </location>
</feature>
<dbReference type="OrthoDB" id="9792858at2"/>
<protein>
    <submittedName>
        <fullName evidence="4">Flavin reductase</fullName>
    </submittedName>
</protein>
<dbReference type="RefSeq" id="WP_066135443.1">
    <property type="nucleotide sequence ID" value="NZ_CP014525.1"/>
</dbReference>
<reference evidence="4 5" key="1">
    <citation type="submission" date="2016-02" db="EMBL/GenBank/DDBJ databases">
        <title>Complete Genome of H5569, the type strain of the newly described species Haematospirillium jordaniae.</title>
        <authorList>
            <person name="Nicholson A.C."/>
            <person name="Humrighouse B.W."/>
            <person name="Loparov V."/>
            <person name="McQuiston J.R."/>
        </authorList>
    </citation>
    <scope>NUCLEOTIDE SEQUENCE [LARGE SCALE GENOMIC DNA]</scope>
    <source>
        <strain evidence="4 5">H5569</strain>
    </source>
</reference>
<dbReference type="STRING" id="1549855.AY555_08035"/>
<evidence type="ECO:0000259" key="3">
    <source>
        <dbReference type="SMART" id="SM00903"/>
    </source>
</evidence>
<evidence type="ECO:0000256" key="1">
    <source>
        <dbReference type="ARBA" id="ARBA00008898"/>
    </source>
</evidence>
<dbReference type="InterPro" id="IPR050268">
    <property type="entry name" value="NADH-dep_flavin_reductase"/>
</dbReference>
<dbReference type="AlphaFoldDB" id="A0A143DEH8"/>
<dbReference type="SMART" id="SM00903">
    <property type="entry name" value="Flavin_Reduct"/>
    <property type="match status" value="1"/>
</dbReference>
<dbReference type="Pfam" id="PF01613">
    <property type="entry name" value="Flavin_Reduct"/>
    <property type="match status" value="1"/>
</dbReference>
<dbReference type="KEGG" id="hjo:AY555_08035"/>
<sequence length="160" mass="17157">MLLDDHSFRKTLGCFPTGVTVMTTLGKDGAATGVTISAFSSLSLSPPLVLFCLDKKTSCLDAFLDGHFGVNILAQDQKAVSVAFARRSGDKWQGITQRRGVTGIPLLEGCVACLECKVVQVVDGGDHKIIVGQVEHLESNDVKLPLLYFRGDYSRIGDAV</sequence>
<evidence type="ECO:0000313" key="5">
    <source>
        <dbReference type="Proteomes" id="UP000076066"/>
    </source>
</evidence>
<dbReference type="PANTHER" id="PTHR30466:SF11">
    <property type="entry name" value="FLAVIN-DEPENDENT MONOOXYGENASE, REDUCTASE SUBUNIT HSAB"/>
    <property type="match status" value="1"/>
</dbReference>
<dbReference type="SUPFAM" id="SSF50475">
    <property type="entry name" value="FMN-binding split barrel"/>
    <property type="match status" value="1"/>
</dbReference>
<dbReference type="Proteomes" id="UP000076066">
    <property type="component" value="Chromosome"/>
</dbReference>
<proteinExistence type="inferred from homology"/>
<organism evidence="4 5">
    <name type="scientific">Haematospirillum jordaniae</name>
    <dbReference type="NCBI Taxonomy" id="1549855"/>
    <lineage>
        <taxon>Bacteria</taxon>
        <taxon>Pseudomonadati</taxon>
        <taxon>Pseudomonadota</taxon>
        <taxon>Alphaproteobacteria</taxon>
        <taxon>Rhodospirillales</taxon>
        <taxon>Novispirillaceae</taxon>
        <taxon>Haematospirillum</taxon>
    </lineage>
</organism>
<dbReference type="InterPro" id="IPR012349">
    <property type="entry name" value="Split_barrel_FMN-bd"/>
</dbReference>
<dbReference type="EMBL" id="CP014525">
    <property type="protein sequence ID" value="AMW35134.1"/>
    <property type="molecule type" value="Genomic_DNA"/>
</dbReference>
<dbReference type="GO" id="GO:0042602">
    <property type="term" value="F:riboflavin reductase (NADPH) activity"/>
    <property type="evidence" value="ECO:0007669"/>
    <property type="project" value="TreeGrafter"/>
</dbReference>
<dbReference type="InterPro" id="IPR002563">
    <property type="entry name" value="Flavin_Rdtase-like_dom"/>
</dbReference>
<dbReference type="GeneID" id="53317105"/>
<evidence type="ECO:0000313" key="4">
    <source>
        <dbReference type="EMBL" id="AMW35134.1"/>
    </source>
</evidence>
<evidence type="ECO:0000256" key="2">
    <source>
        <dbReference type="ARBA" id="ARBA00023002"/>
    </source>
</evidence>
<name>A0A143DEH8_9PROT</name>
<dbReference type="Gene3D" id="2.30.110.10">
    <property type="entry name" value="Electron Transport, Fmn-binding Protein, Chain A"/>
    <property type="match status" value="1"/>
</dbReference>
<keyword evidence="2" id="KW-0560">Oxidoreductase</keyword>
<keyword evidence="5" id="KW-1185">Reference proteome</keyword>
<dbReference type="GO" id="GO:0010181">
    <property type="term" value="F:FMN binding"/>
    <property type="evidence" value="ECO:0007669"/>
    <property type="project" value="InterPro"/>
</dbReference>
<accession>A0A143DEH8</accession>
<gene>
    <name evidence="4" type="ORF">AY555_08035</name>
</gene>
<dbReference type="PANTHER" id="PTHR30466">
    <property type="entry name" value="FLAVIN REDUCTASE"/>
    <property type="match status" value="1"/>
</dbReference>
<comment type="similarity">
    <text evidence="1">Belongs to the non-flavoprotein flavin reductase family.</text>
</comment>